<keyword evidence="3" id="KW-1185">Reference proteome</keyword>
<accession>A0A6A6T7B3</accession>
<dbReference type="AlphaFoldDB" id="A0A6A6T7B3"/>
<organism evidence="2 3">
    <name type="scientific">Lophiostoma macrostomum CBS 122681</name>
    <dbReference type="NCBI Taxonomy" id="1314788"/>
    <lineage>
        <taxon>Eukaryota</taxon>
        <taxon>Fungi</taxon>
        <taxon>Dikarya</taxon>
        <taxon>Ascomycota</taxon>
        <taxon>Pezizomycotina</taxon>
        <taxon>Dothideomycetes</taxon>
        <taxon>Pleosporomycetidae</taxon>
        <taxon>Pleosporales</taxon>
        <taxon>Lophiostomataceae</taxon>
        <taxon>Lophiostoma</taxon>
    </lineage>
</organism>
<evidence type="ECO:0000313" key="2">
    <source>
        <dbReference type="EMBL" id="KAF2655895.1"/>
    </source>
</evidence>
<name>A0A6A6T7B3_9PLEO</name>
<feature type="region of interest" description="Disordered" evidence="1">
    <location>
        <begin position="58"/>
        <end position="88"/>
    </location>
</feature>
<evidence type="ECO:0000256" key="1">
    <source>
        <dbReference type="SAM" id="MobiDB-lite"/>
    </source>
</evidence>
<gene>
    <name evidence="2" type="ORF">K491DRAFT_692532</name>
</gene>
<evidence type="ECO:0000313" key="3">
    <source>
        <dbReference type="Proteomes" id="UP000799324"/>
    </source>
</evidence>
<sequence length="88" mass="9580">MSNSLQASRINLLWSGIDRYTNPILIPHVHLTLPTLHHSTIRTDSLPAQHSTISPLATTIPSVHPQPPFHPTTTRLGAHSPAVTTPTL</sequence>
<dbReference type="Proteomes" id="UP000799324">
    <property type="component" value="Unassembled WGS sequence"/>
</dbReference>
<dbReference type="EMBL" id="MU004343">
    <property type="protein sequence ID" value="KAF2655895.1"/>
    <property type="molecule type" value="Genomic_DNA"/>
</dbReference>
<protein>
    <submittedName>
        <fullName evidence="2">Uncharacterized protein</fullName>
    </submittedName>
</protein>
<proteinExistence type="predicted"/>
<reference evidence="2" key="1">
    <citation type="journal article" date="2020" name="Stud. Mycol.">
        <title>101 Dothideomycetes genomes: a test case for predicting lifestyles and emergence of pathogens.</title>
        <authorList>
            <person name="Haridas S."/>
            <person name="Albert R."/>
            <person name="Binder M."/>
            <person name="Bloem J."/>
            <person name="Labutti K."/>
            <person name="Salamov A."/>
            <person name="Andreopoulos B."/>
            <person name="Baker S."/>
            <person name="Barry K."/>
            <person name="Bills G."/>
            <person name="Bluhm B."/>
            <person name="Cannon C."/>
            <person name="Castanera R."/>
            <person name="Culley D."/>
            <person name="Daum C."/>
            <person name="Ezra D."/>
            <person name="Gonzalez J."/>
            <person name="Henrissat B."/>
            <person name="Kuo A."/>
            <person name="Liang C."/>
            <person name="Lipzen A."/>
            <person name="Lutzoni F."/>
            <person name="Magnuson J."/>
            <person name="Mondo S."/>
            <person name="Nolan M."/>
            <person name="Ohm R."/>
            <person name="Pangilinan J."/>
            <person name="Park H.-J."/>
            <person name="Ramirez L."/>
            <person name="Alfaro M."/>
            <person name="Sun H."/>
            <person name="Tritt A."/>
            <person name="Yoshinaga Y."/>
            <person name="Zwiers L.-H."/>
            <person name="Turgeon B."/>
            <person name="Goodwin S."/>
            <person name="Spatafora J."/>
            <person name="Crous P."/>
            <person name="Grigoriev I."/>
        </authorList>
    </citation>
    <scope>NUCLEOTIDE SEQUENCE</scope>
    <source>
        <strain evidence="2">CBS 122681</strain>
    </source>
</reference>